<protein>
    <submittedName>
        <fullName evidence="7">Uncharacterized protein</fullName>
    </submittedName>
</protein>
<dbReference type="AlphaFoldDB" id="A0A0X3UZA6"/>
<evidence type="ECO:0000313" key="8">
    <source>
        <dbReference type="Proteomes" id="UP000053923"/>
    </source>
</evidence>
<gene>
    <name evidence="7" type="ORF">ADL12_17990</name>
</gene>
<evidence type="ECO:0000256" key="3">
    <source>
        <dbReference type="ARBA" id="ARBA00022691"/>
    </source>
</evidence>
<evidence type="ECO:0000259" key="6">
    <source>
        <dbReference type="Pfam" id="PF08100"/>
    </source>
</evidence>
<evidence type="ECO:0000256" key="4">
    <source>
        <dbReference type="PIRSR" id="PIRSR005739-1"/>
    </source>
</evidence>
<reference evidence="8" key="1">
    <citation type="submission" date="2015-10" db="EMBL/GenBank/DDBJ databases">
        <authorList>
            <person name="Ju K.-S."/>
            <person name="Doroghazi J.R."/>
            <person name="Metcalf W.W."/>
        </authorList>
    </citation>
    <scope>NUCLEOTIDE SEQUENCE [LARGE SCALE GENOMIC DNA]</scope>
    <source>
        <strain evidence="8">NRRL 3151</strain>
    </source>
</reference>
<evidence type="ECO:0000256" key="2">
    <source>
        <dbReference type="ARBA" id="ARBA00022679"/>
    </source>
</evidence>
<sequence>MLSSISTPMAIRVAATLKIPDLIGQGIHSPDRIAVTTCTDKGSLLRLMRHLAAVGILVERPSGGFELTNLGDVLRSDHPAGLRPWLDTTSALGRSDLAFFGLLEAVRTGQPAYPGVFGRPFWDDLSEDPELGASFDALMASERTTAALEIAAAVDWNGVSSMVDVGGGTGRQLVQIAKRNPHLSGILVDLPATAAAAGRHFEEEGLANRCRAASGSFFDPLPPDADFYLLSFILHDWPDAEATQILRRCAEAVTRNGRVAIVEHVMGDAQTGRRITGMDMRMMATFGGRERTLAEYTDLAGTAGLEVGQVQRMGSGSSIIECTPVA</sequence>
<name>A0A0X3UZA6_9ACTN</name>
<dbReference type="SUPFAM" id="SSF46785">
    <property type="entry name" value="Winged helix' DNA-binding domain"/>
    <property type="match status" value="1"/>
</dbReference>
<comment type="caution">
    <text evidence="7">The sequence shown here is derived from an EMBL/GenBank/DDBJ whole genome shotgun (WGS) entry which is preliminary data.</text>
</comment>
<dbReference type="InterPro" id="IPR036390">
    <property type="entry name" value="WH_DNA-bd_sf"/>
</dbReference>
<dbReference type="RefSeq" id="WP_062703679.1">
    <property type="nucleotide sequence ID" value="NZ_LLZG01000119.1"/>
</dbReference>
<keyword evidence="8" id="KW-1185">Reference proteome</keyword>
<evidence type="ECO:0000256" key="1">
    <source>
        <dbReference type="ARBA" id="ARBA00022603"/>
    </source>
</evidence>
<dbReference type="CDD" id="cd02440">
    <property type="entry name" value="AdoMet_MTases"/>
    <property type="match status" value="1"/>
</dbReference>
<feature type="active site" description="Proton acceptor" evidence="4">
    <location>
        <position position="235"/>
    </location>
</feature>
<feature type="domain" description="O-methyltransferase C-terminal" evidence="5">
    <location>
        <begin position="102"/>
        <end position="305"/>
    </location>
</feature>
<dbReference type="GO" id="GO:0046983">
    <property type="term" value="F:protein dimerization activity"/>
    <property type="evidence" value="ECO:0007669"/>
    <property type="project" value="InterPro"/>
</dbReference>
<dbReference type="InterPro" id="IPR001077">
    <property type="entry name" value="COMT_C"/>
</dbReference>
<organism evidence="7 8">
    <name type="scientific">Streptomyces regalis</name>
    <dbReference type="NCBI Taxonomy" id="68262"/>
    <lineage>
        <taxon>Bacteria</taxon>
        <taxon>Bacillati</taxon>
        <taxon>Actinomycetota</taxon>
        <taxon>Actinomycetes</taxon>
        <taxon>Kitasatosporales</taxon>
        <taxon>Streptomycetaceae</taxon>
        <taxon>Streptomyces</taxon>
    </lineage>
</organism>
<dbReference type="InterPro" id="IPR029063">
    <property type="entry name" value="SAM-dependent_MTases_sf"/>
</dbReference>
<dbReference type="SUPFAM" id="SSF53335">
    <property type="entry name" value="S-adenosyl-L-methionine-dependent methyltransferases"/>
    <property type="match status" value="1"/>
</dbReference>
<dbReference type="GO" id="GO:0008171">
    <property type="term" value="F:O-methyltransferase activity"/>
    <property type="evidence" value="ECO:0007669"/>
    <property type="project" value="InterPro"/>
</dbReference>
<dbReference type="GO" id="GO:0032259">
    <property type="term" value="P:methylation"/>
    <property type="evidence" value="ECO:0007669"/>
    <property type="project" value="UniProtKB-KW"/>
</dbReference>
<dbReference type="Gene3D" id="1.10.287.1350">
    <property type="match status" value="1"/>
</dbReference>
<dbReference type="PANTHER" id="PTHR43712">
    <property type="entry name" value="PUTATIVE (AFU_ORTHOLOGUE AFUA_4G14580)-RELATED"/>
    <property type="match status" value="1"/>
</dbReference>
<keyword evidence="3" id="KW-0949">S-adenosyl-L-methionine</keyword>
<accession>A0A0X3UZA6</accession>
<evidence type="ECO:0000259" key="5">
    <source>
        <dbReference type="Pfam" id="PF00891"/>
    </source>
</evidence>
<dbReference type="Proteomes" id="UP000053923">
    <property type="component" value="Unassembled WGS sequence"/>
</dbReference>
<proteinExistence type="predicted"/>
<dbReference type="Pfam" id="PF08100">
    <property type="entry name" value="Dimerisation"/>
    <property type="match status" value="1"/>
</dbReference>
<keyword evidence="2" id="KW-0808">Transferase</keyword>
<dbReference type="PANTHER" id="PTHR43712:SF2">
    <property type="entry name" value="O-METHYLTRANSFERASE CICE"/>
    <property type="match status" value="1"/>
</dbReference>
<dbReference type="PIRSF" id="PIRSF005739">
    <property type="entry name" value="O-mtase"/>
    <property type="match status" value="1"/>
</dbReference>
<evidence type="ECO:0000313" key="7">
    <source>
        <dbReference type="EMBL" id="KUL37849.1"/>
    </source>
</evidence>
<dbReference type="Gene3D" id="1.10.10.10">
    <property type="entry name" value="Winged helix-like DNA-binding domain superfamily/Winged helix DNA-binding domain"/>
    <property type="match status" value="1"/>
</dbReference>
<dbReference type="Pfam" id="PF00891">
    <property type="entry name" value="Methyltransf_2"/>
    <property type="match status" value="1"/>
</dbReference>
<dbReference type="InterPro" id="IPR012967">
    <property type="entry name" value="COMT_dimerisation"/>
</dbReference>
<feature type="domain" description="O-methyltransferase dimerisation" evidence="6">
    <location>
        <begin position="3"/>
        <end position="74"/>
    </location>
</feature>
<keyword evidence="1" id="KW-0489">Methyltransferase</keyword>
<dbReference type="InterPro" id="IPR016461">
    <property type="entry name" value="COMT-like"/>
</dbReference>
<dbReference type="PROSITE" id="PS51683">
    <property type="entry name" value="SAM_OMT_II"/>
    <property type="match status" value="1"/>
</dbReference>
<dbReference type="EMBL" id="LLZG01000119">
    <property type="protein sequence ID" value="KUL37849.1"/>
    <property type="molecule type" value="Genomic_DNA"/>
</dbReference>
<dbReference type="Gene3D" id="3.40.50.150">
    <property type="entry name" value="Vaccinia Virus protein VP39"/>
    <property type="match status" value="1"/>
</dbReference>
<dbReference type="InterPro" id="IPR036388">
    <property type="entry name" value="WH-like_DNA-bd_sf"/>
</dbReference>